<feature type="transmembrane region" description="Helical" evidence="6">
    <location>
        <begin position="140"/>
        <end position="164"/>
    </location>
</feature>
<evidence type="ECO:0000256" key="4">
    <source>
        <dbReference type="ARBA" id="ARBA00022989"/>
    </source>
</evidence>
<keyword evidence="4 6" id="KW-1133">Transmembrane helix</keyword>
<dbReference type="PROSITE" id="PS50850">
    <property type="entry name" value="MFS"/>
    <property type="match status" value="1"/>
</dbReference>
<feature type="transmembrane region" description="Helical" evidence="6">
    <location>
        <begin position="300"/>
        <end position="322"/>
    </location>
</feature>
<feature type="transmembrane region" description="Helical" evidence="6">
    <location>
        <begin position="202"/>
        <end position="221"/>
    </location>
</feature>
<evidence type="ECO:0000313" key="8">
    <source>
        <dbReference type="EMBL" id="SMQ76181.1"/>
    </source>
</evidence>
<reference evidence="9" key="1">
    <citation type="submission" date="2017-04" db="EMBL/GenBank/DDBJ databases">
        <authorList>
            <person name="Varghese N."/>
            <person name="Submissions S."/>
        </authorList>
    </citation>
    <scope>NUCLEOTIDE SEQUENCE [LARGE SCALE GENOMIC DNA]</scope>
    <source>
        <strain evidence="9">UI2</strain>
    </source>
</reference>
<keyword evidence="2" id="KW-0813">Transport</keyword>
<keyword evidence="3 6" id="KW-0812">Transmembrane</keyword>
<gene>
    <name evidence="8" type="ORF">SAMN06295984_1626</name>
</gene>
<dbReference type="PANTHER" id="PTHR42718">
    <property type="entry name" value="MAJOR FACILITATOR SUPERFAMILY MULTIDRUG TRANSPORTER MFSC"/>
    <property type="match status" value="1"/>
</dbReference>
<evidence type="ECO:0000256" key="6">
    <source>
        <dbReference type="SAM" id="Phobius"/>
    </source>
</evidence>
<dbReference type="PANTHER" id="PTHR42718:SF9">
    <property type="entry name" value="MAJOR FACILITATOR SUPERFAMILY MULTIDRUG TRANSPORTER MFSC"/>
    <property type="match status" value="1"/>
</dbReference>
<feature type="transmembrane region" description="Helical" evidence="6">
    <location>
        <begin position="264"/>
        <end position="288"/>
    </location>
</feature>
<dbReference type="Gene3D" id="1.20.1720.10">
    <property type="entry name" value="Multidrug resistance protein D"/>
    <property type="match status" value="1"/>
</dbReference>
<dbReference type="SUPFAM" id="SSF103473">
    <property type="entry name" value="MFS general substrate transporter"/>
    <property type="match status" value="1"/>
</dbReference>
<feature type="transmembrane region" description="Helical" evidence="6">
    <location>
        <begin position="170"/>
        <end position="190"/>
    </location>
</feature>
<feature type="transmembrane region" description="Helical" evidence="6">
    <location>
        <begin position="83"/>
        <end position="101"/>
    </location>
</feature>
<sequence>MSSRSIPSATLRRRAAIASVLFAMAAAVLDASSVNIALPSIAGALCVEPSSVAWVMIAYQGALAAGLLPLAAIGERFGYRPTFVAGAGLFALCAAGSSLAPDFPSLIAFRVVQGAGAAAIMALGIALLRQTVAEKDFGLAISWNAMTVALCSAAGPTIGASLFGLGSWRFVFAASVLLAGIALLTASSLPSRRSVSKEIDRVGLLAYAGIVPAFIIAVGLARQSGPAAAIMLASGGTGLWLLIRRDARRHTPFLPLPLFRSRTFTRSVLASVLCFIAMSVALLMLPFALHDRLGISARDIALIMTPWPIAVLLTTPITTRLLERVRPALLCAAGALVLACGFAVLAAAPPKWGAAMHILGVILCGIGFGLFQTPNNRTLFLSVPVDRAASAGGIQGTARLAGQVTGALTASILLSADAVKLAAPLAFGIAALAALASAAISWSNDR</sequence>
<dbReference type="GO" id="GO:0022857">
    <property type="term" value="F:transmembrane transporter activity"/>
    <property type="evidence" value="ECO:0007669"/>
    <property type="project" value="InterPro"/>
</dbReference>
<evidence type="ECO:0000256" key="5">
    <source>
        <dbReference type="ARBA" id="ARBA00023136"/>
    </source>
</evidence>
<dbReference type="EMBL" id="FXWL01000002">
    <property type="protein sequence ID" value="SMQ76181.1"/>
    <property type="molecule type" value="Genomic_DNA"/>
</dbReference>
<accession>A0A1Y6FRU8</accession>
<dbReference type="Gene3D" id="1.20.1250.20">
    <property type="entry name" value="MFS general substrate transporter like domains"/>
    <property type="match status" value="1"/>
</dbReference>
<feature type="transmembrane region" description="Helical" evidence="6">
    <location>
        <begin position="227"/>
        <end position="243"/>
    </location>
</feature>
<dbReference type="Proteomes" id="UP000194469">
    <property type="component" value="Unassembled WGS sequence"/>
</dbReference>
<feature type="transmembrane region" description="Helical" evidence="6">
    <location>
        <begin position="54"/>
        <end position="71"/>
    </location>
</feature>
<feature type="transmembrane region" description="Helical" evidence="6">
    <location>
        <begin position="354"/>
        <end position="371"/>
    </location>
</feature>
<dbReference type="PRINTS" id="PR01036">
    <property type="entry name" value="TCRTETB"/>
</dbReference>
<feature type="domain" description="Major facilitator superfamily (MFS) profile" evidence="7">
    <location>
        <begin position="16"/>
        <end position="446"/>
    </location>
</feature>
<evidence type="ECO:0000259" key="7">
    <source>
        <dbReference type="PROSITE" id="PS50850"/>
    </source>
</evidence>
<feature type="transmembrane region" description="Helical" evidence="6">
    <location>
        <begin position="421"/>
        <end position="442"/>
    </location>
</feature>
<proteinExistence type="predicted"/>
<feature type="transmembrane region" description="Helical" evidence="6">
    <location>
        <begin position="107"/>
        <end position="128"/>
    </location>
</feature>
<evidence type="ECO:0000313" key="9">
    <source>
        <dbReference type="Proteomes" id="UP000194469"/>
    </source>
</evidence>
<dbReference type="InterPro" id="IPR011701">
    <property type="entry name" value="MFS"/>
</dbReference>
<dbReference type="GO" id="GO:0016020">
    <property type="term" value="C:membrane"/>
    <property type="evidence" value="ECO:0007669"/>
    <property type="project" value="UniProtKB-SubCell"/>
</dbReference>
<dbReference type="InterPro" id="IPR036259">
    <property type="entry name" value="MFS_trans_sf"/>
</dbReference>
<evidence type="ECO:0000256" key="1">
    <source>
        <dbReference type="ARBA" id="ARBA00004141"/>
    </source>
</evidence>
<comment type="subcellular location">
    <subcellularLocation>
        <location evidence="1">Membrane</location>
        <topology evidence="1">Multi-pass membrane protein</topology>
    </subcellularLocation>
</comment>
<name>A0A1Y6FRU8_9SPHN</name>
<keyword evidence="5 6" id="KW-0472">Membrane</keyword>
<evidence type="ECO:0000256" key="2">
    <source>
        <dbReference type="ARBA" id="ARBA00022448"/>
    </source>
</evidence>
<dbReference type="CDD" id="cd17321">
    <property type="entry name" value="MFS_MMR_MDR_like"/>
    <property type="match status" value="1"/>
</dbReference>
<dbReference type="Pfam" id="PF07690">
    <property type="entry name" value="MFS_1"/>
    <property type="match status" value="1"/>
</dbReference>
<evidence type="ECO:0000256" key="3">
    <source>
        <dbReference type="ARBA" id="ARBA00022692"/>
    </source>
</evidence>
<dbReference type="AlphaFoldDB" id="A0A1Y6FRU8"/>
<dbReference type="InterPro" id="IPR020846">
    <property type="entry name" value="MFS_dom"/>
</dbReference>
<keyword evidence="9" id="KW-1185">Reference proteome</keyword>
<feature type="transmembrane region" description="Helical" evidence="6">
    <location>
        <begin position="329"/>
        <end position="348"/>
    </location>
</feature>
<organism evidence="8 9">
    <name type="scientific">Sphingopyxis terrae subsp. ummariensis</name>
    <dbReference type="NCBI Taxonomy" id="429001"/>
    <lineage>
        <taxon>Bacteria</taxon>
        <taxon>Pseudomonadati</taxon>
        <taxon>Pseudomonadota</taxon>
        <taxon>Alphaproteobacteria</taxon>
        <taxon>Sphingomonadales</taxon>
        <taxon>Sphingomonadaceae</taxon>
        <taxon>Sphingopyxis</taxon>
    </lineage>
</organism>
<protein>
    <submittedName>
        <fullName evidence="8">MFS transporter, DHA2 family, multidrug resistance protein</fullName>
    </submittedName>
</protein>